<keyword evidence="14" id="KW-0407">Ion channel</keyword>
<keyword evidence="1" id="KW-0813">Transport</keyword>
<keyword evidence="4" id="KW-0732">Signal</keyword>
<sequence>MQCFQSYGYSTRDIIYHWHDANAVTIDENVHLAHFSIGNYSRLSAYFTFKRNLGFYLIQIYFPSSLIVVISWVSFWLNREAVQARVAIGVTTVLTMTTLMTSTNASLPKVSYVKSLDIFLGMCFFIVFASLLEYAAIGYLMKRNRSLLNASPVQYYETGDGVLRRDSTRKKSKGSRRNNVKIEVEAQMDQRIPLLTMVPMPPIPFKPKPPAWTRVRPSQVDLVSRVAFPSFFLLFHIVYWGFYLNVSWT</sequence>
<dbReference type="Gene3D" id="2.70.170.10">
    <property type="entry name" value="Neurotransmitter-gated ion-channel ligand-binding domain"/>
    <property type="match status" value="1"/>
</dbReference>
<dbReference type="GO" id="GO:0004888">
    <property type="term" value="F:transmembrane signaling receptor activity"/>
    <property type="evidence" value="ECO:0007669"/>
    <property type="project" value="InterPro"/>
</dbReference>
<keyword evidence="2" id="KW-1003">Cell membrane</keyword>
<dbReference type="Gene3D" id="1.20.58.390">
    <property type="entry name" value="Neurotransmitter-gated ion-channel transmembrane domain"/>
    <property type="match status" value="1"/>
</dbReference>
<evidence type="ECO:0000256" key="3">
    <source>
        <dbReference type="ARBA" id="ARBA00022692"/>
    </source>
</evidence>
<evidence type="ECO:0000256" key="10">
    <source>
        <dbReference type="ARBA" id="ARBA00023173"/>
    </source>
</evidence>
<dbReference type="EMBL" id="UZAF01017045">
    <property type="protein sequence ID" value="VDO37251.1"/>
    <property type="molecule type" value="Genomic_DNA"/>
</dbReference>
<dbReference type="GO" id="GO:0005230">
    <property type="term" value="F:extracellular ligand-gated monoatomic ion channel activity"/>
    <property type="evidence" value="ECO:0007669"/>
    <property type="project" value="InterPro"/>
</dbReference>
<dbReference type="InterPro" id="IPR038050">
    <property type="entry name" value="Neuro_actylchol_rec"/>
</dbReference>
<keyword evidence="6" id="KW-0770">Synapse</keyword>
<keyword evidence="19" id="KW-1185">Reference proteome</keyword>
<proteinExistence type="predicted"/>
<accession>A0A0N4WF91</accession>
<dbReference type="GO" id="GO:0034707">
    <property type="term" value="C:chloride channel complex"/>
    <property type="evidence" value="ECO:0007669"/>
    <property type="project" value="UniProtKB-KW"/>
</dbReference>
<feature type="domain" description="Neurotransmitter-gated ion-channel transmembrane" evidence="17">
    <location>
        <begin position="60"/>
        <end position="146"/>
    </location>
</feature>
<evidence type="ECO:0000256" key="11">
    <source>
        <dbReference type="ARBA" id="ARBA00023180"/>
    </source>
</evidence>
<evidence type="ECO:0000256" key="7">
    <source>
        <dbReference type="ARBA" id="ARBA00023065"/>
    </source>
</evidence>
<dbReference type="Pfam" id="PF02932">
    <property type="entry name" value="Neur_chan_memb"/>
    <property type="match status" value="1"/>
</dbReference>
<evidence type="ECO:0000256" key="15">
    <source>
        <dbReference type="ARBA" id="ARBA00034104"/>
    </source>
</evidence>
<evidence type="ECO:0000256" key="16">
    <source>
        <dbReference type="SAM" id="Phobius"/>
    </source>
</evidence>
<dbReference type="InterPro" id="IPR006029">
    <property type="entry name" value="Neurotrans-gated_channel_TM"/>
</dbReference>
<feature type="transmembrane region" description="Helical" evidence="16">
    <location>
        <begin position="84"/>
        <end position="106"/>
    </location>
</feature>
<keyword evidence="7" id="KW-0406">Ion transport</keyword>
<dbReference type="OMA" id="CFYELTE"/>
<evidence type="ECO:0000256" key="14">
    <source>
        <dbReference type="ARBA" id="ARBA00023303"/>
    </source>
</evidence>
<evidence type="ECO:0000313" key="19">
    <source>
        <dbReference type="Proteomes" id="UP000268014"/>
    </source>
</evidence>
<evidence type="ECO:0000256" key="5">
    <source>
        <dbReference type="ARBA" id="ARBA00022989"/>
    </source>
</evidence>
<evidence type="ECO:0000256" key="8">
    <source>
        <dbReference type="ARBA" id="ARBA00023136"/>
    </source>
</evidence>
<organism evidence="20">
    <name type="scientific">Haemonchus placei</name>
    <name type="common">Barber's pole worm</name>
    <dbReference type="NCBI Taxonomy" id="6290"/>
    <lineage>
        <taxon>Eukaryota</taxon>
        <taxon>Metazoa</taxon>
        <taxon>Ecdysozoa</taxon>
        <taxon>Nematoda</taxon>
        <taxon>Chromadorea</taxon>
        <taxon>Rhabditida</taxon>
        <taxon>Rhabditina</taxon>
        <taxon>Rhabditomorpha</taxon>
        <taxon>Strongyloidea</taxon>
        <taxon>Trichostrongylidae</taxon>
        <taxon>Haemonchus</taxon>
    </lineage>
</organism>
<evidence type="ECO:0000313" key="18">
    <source>
        <dbReference type="EMBL" id="VDO37251.1"/>
    </source>
</evidence>
<dbReference type="InterPro" id="IPR036719">
    <property type="entry name" value="Neuro-gated_channel_TM_sf"/>
</dbReference>
<dbReference type="WBParaSite" id="HPLM_0000936201-mRNA-1">
    <property type="protein sequence ID" value="HPLM_0000936201-mRNA-1"/>
    <property type="gene ID" value="HPLM_0000936201"/>
</dbReference>
<keyword evidence="3 16" id="KW-0812">Transmembrane</keyword>
<dbReference type="InterPro" id="IPR006201">
    <property type="entry name" value="Neur_channel"/>
</dbReference>
<dbReference type="AlphaFoldDB" id="A0A0N4WF91"/>
<evidence type="ECO:0000256" key="1">
    <source>
        <dbReference type="ARBA" id="ARBA00022448"/>
    </source>
</evidence>
<dbReference type="FunFam" id="1.20.58.390:FF:000067">
    <property type="entry name" value="Glycine receptor subunit alpha-2"/>
    <property type="match status" value="1"/>
</dbReference>
<feature type="transmembrane region" description="Helical" evidence="16">
    <location>
        <begin position="118"/>
        <end position="141"/>
    </location>
</feature>
<keyword evidence="10" id="KW-0869">Chloride channel</keyword>
<evidence type="ECO:0000256" key="6">
    <source>
        <dbReference type="ARBA" id="ARBA00023018"/>
    </source>
</evidence>
<evidence type="ECO:0000259" key="17">
    <source>
        <dbReference type="Pfam" id="PF02932"/>
    </source>
</evidence>
<comment type="subcellular location">
    <subcellularLocation>
        <location evidence="15">Postsynaptic cell membrane</location>
        <topology evidence="15">Multi-pass membrane protein</topology>
    </subcellularLocation>
</comment>
<keyword evidence="13" id="KW-0628">Postsynaptic cell membrane</keyword>
<evidence type="ECO:0000256" key="9">
    <source>
        <dbReference type="ARBA" id="ARBA00023157"/>
    </source>
</evidence>
<evidence type="ECO:0000256" key="13">
    <source>
        <dbReference type="ARBA" id="ARBA00023257"/>
    </source>
</evidence>
<dbReference type="STRING" id="6290.A0A0N4WF91"/>
<dbReference type="SUPFAM" id="SSF90112">
    <property type="entry name" value="Neurotransmitter-gated ion-channel transmembrane pore"/>
    <property type="match status" value="1"/>
</dbReference>
<dbReference type="PRINTS" id="PR00253">
    <property type="entry name" value="GABAARECEPTR"/>
</dbReference>
<keyword evidence="8 16" id="KW-0472">Membrane</keyword>
<dbReference type="GO" id="GO:0005254">
    <property type="term" value="F:chloride channel activity"/>
    <property type="evidence" value="ECO:0007669"/>
    <property type="project" value="UniProtKB-KW"/>
</dbReference>
<keyword evidence="12" id="KW-0868">Chloride</keyword>
<keyword evidence="9" id="KW-1015">Disulfide bond</keyword>
<evidence type="ECO:0000256" key="12">
    <source>
        <dbReference type="ARBA" id="ARBA00023214"/>
    </source>
</evidence>
<evidence type="ECO:0000313" key="20">
    <source>
        <dbReference type="WBParaSite" id="HPLM_0000936201-mRNA-1"/>
    </source>
</evidence>
<name>A0A0N4WF91_HAEPC</name>
<feature type="transmembrane region" description="Helical" evidence="16">
    <location>
        <begin position="222"/>
        <end position="242"/>
    </location>
</feature>
<keyword evidence="5 16" id="KW-1133">Transmembrane helix</keyword>
<evidence type="ECO:0000256" key="2">
    <source>
        <dbReference type="ARBA" id="ARBA00022475"/>
    </source>
</evidence>
<dbReference type="PANTHER" id="PTHR18945">
    <property type="entry name" value="NEUROTRANSMITTER GATED ION CHANNEL"/>
    <property type="match status" value="1"/>
</dbReference>
<dbReference type="InterPro" id="IPR006028">
    <property type="entry name" value="GABAA/Glycine_rcpt"/>
</dbReference>
<reference evidence="20" key="1">
    <citation type="submission" date="2017-02" db="UniProtKB">
        <authorList>
            <consortium name="WormBaseParasite"/>
        </authorList>
    </citation>
    <scope>IDENTIFICATION</scope>
</reference>
<keyword evidence="11" id="KW-0325">Glycoprotein</keyword>
<dbReference type="GO" id="GO:0045211">
    <property type="term" value="C:postsynaptic membrane"/>
    <property type="evidence" value="ECO:0007669"/>
    <property type="project" value="UniProtKB-SubCell"/>
</dbReference>
<dbReference type="InterPro" id="IPR036734">
    <property type="entry name" value="Neur_chan_lig-bd_sf"/>
</dbReference>
<dbReference type="SUPFAM" id="SSF63712">
    <property type="entry name" value="Nicotinic receptor ligand binding domain-like"/>
    <property type="match status" value="1"/>
</dbReference>
<dbReference type="OrthoDB" id="8890589at2759"/>
<reference evidence="18 19" key="2">
    <citation type="submission" date="2018-11" db="EMBL/GenBank/DDBJ databases">
        <authorList>
            <consortium name="Pathogen Informatics"/>
        </authorList>
    </citation>
    <scope>NUCLEOTIDE SEQUENCE [LARGE SCALE GENOMIC DNA]</scope>
    <source>
        <strain evidence="18 19">MHpl1</strain>
    </source>
</reference>
<protein>
    <submittedName>
        <fullName evidence="20">Neur_chan_memb domain-containing protein</fullName>
    </submittedName>
</protein>
<dbReference type="Proteomes" id="UP000268014">
    <property type="component" value="Unassembled WGS sequence"/>
</dbReference>
<evidence type="ECO:0000256" key="4">
    <source>
        <dbReference type="ARBA" id="ARBA00022729"/>
    </source>
</evidence>
<feature type="transmembrane region" description="Helical" evidence="16">
    <location>
        <begin position="53"/>
        <end position="77"/>
    </location>
</feature>
<dbReference type="CDD" id="cd19049">
    <property type="entry name" value="LGIC_TM_anion"/>
    <property type="match status" value="1"/>
</dbReference>
<gene>
    <name evidence="18" type="ORF">HPLM_LOCUS9354</name>
</gene>